<dbReference type="Proteomes" id="UP000603141">
    <property type="component" value="Unassembled WGS sequence"/>
</dbReference>
<comment type="caution">
    <text evidence="1">The sequence shown here is derived from an EMBL/GenBank/DDBJ whole genome shotgun (WGS) entry which is preliminary data.</text>
</comment>
<dbReference type="EMBL" id="JAENIJ010000062">
    <property type="protein sequence ID" value="MBK1884594.1"/>
    <property type="molecule type" value="Genomic_DNA"/>
</dbReference>
<sequence length="167" mass="19137">MRYPKQYALGDEPEEVRVGDLIWWNEGVGVGFIEEVIEERSDFEAWGIDKPSIALSNLHPFAANEAKHKQHIGFAATGGSVVQALDDQEDDGIGLLSDHERSELEGAITEARSKVTPFHRDLPFCVSAVMDMERREEDWHFHFVDREYQIIETVVVPFRPNTRTKRE</sequence>
<protein>
    <submittedName>
        <fullName evidence="1">Uncharacterized protein</fullName>
    </submittedName>
</protein>
<proteinExistence type="predicted"/>
<name>A0A934SB17_9BACT</name>
<organism evidence="1 2">
    <name type="scientific">Luteolibacter pohnpeiensis</name>
    <dbReference type="NCBI Taxonomy" id="454153"/>
    <lineage>
        <taxon>Bacteria</taxon>
        <taxon>Pseudomonadati</taxon>
        <taxon>Verrucomicrobiota</taxon>
        <taxon>Verrucomicrobiia</taxon>
        <taxon>Verrucomicrobiales</taxon>
        <taxon>Verrucomicrobiaceae</taxon>
        <taxon>Luteolibacter</taxon>
    </lineage>
</organism>
<accession>A0A934SB17</accession>
<reference evidence="1" key="1">
    <citation type="submission" date="2021-01" db="EMBL/GenBank/DDBJ databases">
        <title>Modified the classification status of verrucomicrobia.</title>
        <authorList>
            <person name="Feng X."/>
        </authorList>
    </citation>
    <scope>NUCLEOTIDE SEQUENCE</scope>
    <source>
        <strain evidence="1">KCTC 22041</strain>
    </source>
</reference>
<evidence type="ECO:0000313" key="2">
    <source>
        <dbReference type="Proteomes" id="UP000603141"/>
    </source>
</evidence>
<keyword evidence="2" id="KW-1185">Reference proteome</keyword>
<dbReference type="AlphaFoldDB" id="A0A934SB17"/>
<dbReference type="RefSeq" id="WP_200273934.1">
    <property type="nucleotide sequence ID" value="NZ_JAENIJ010000062.1"/>
</dbReference>
<evidence type="ECO:0000313" key="1">
    <source>
        <dbReference type="EMBL" id="MBK1884594.1"/>
    </source>
</evidence>
<gene>
    <name evidence="1" type="ORF">JIN85_19415</name>
</gene>